<evidence type="ECO:0000313" key="1">
    <source>
        <dbReference type="EMBL" id="MSB18198.1"/>
    </source>
</evidence>
<dbReference type="AlphaFoldDB" id="A0A6I2QV22"/>
<reference evidence="1 2" key="1">
    <citation type="journal article" date="2019" name="Nat. Med.">
        <title>A library of human gut bacterial isolates paired with longitudinal multiomics data enables mechanistic microbiome research.</title>
        <authorList>
            <person name="Poyet M."/>
            <person name="Groussin M."/>
            <person name="Gibbons S.M."/>
            <person name="Avila-Pacheco J."/>
            <person name="Jiang X."/>
            <person name="Kearney S.M."/>
            <person name="Perrotta A.R."/>
            <person name="Berdy B."/>
            <person name="Zhao S."/>
            <person name="Lieberman T.D."/>
            <person name="Swanson P.K."/>
            <person name="Smith M."/>
            <person name="Roesemann S."/>
            <person name="Alexander J.E."/>
            <person name="Rich S.A."/>
            <person name="Livny J."/>
            <person name="Vlamakis H."/>
            <person name="Clish C."/>
            <person name="Bullock K."/>
            <person name="Deik A."/>
            <person name="Scott J."/>
            <person name="Pierce K.A."/>
            <person name="Xavier R.J."/>
            <person name="Alm E.J."/>
        </authorList>
    </citation>
    <scope>NUCLEOTIDE SEQUENCE [LARGE SCALE GENOMIC DNA]</scope>
    <source>
        <strain evidence="1 2">BIOML-A2</strain>
    </source>
</reference>
<dbReference type="EMBL" id="WKPR01000002">
    <property type="protein sequence ID" value="MSB18198.1"/>
    <property type="molecule type" value="Genomic_DNA"/>
</dbReference>
<gene>
    <name evidence="1" type="ORF">GKE97_01550</name>
</gene>
<dbReference type="Proteomes" id="UP000434475">
    <property type="component" value="Unassembled WGS sequence"/>
</dbReference>
<dbReference type="RefSeq" id="WP_172697096.1">
    <property type="nucleotide sequence ID" value="NZ_CAXUMB010000008.1"/>
</dbReference>
<protein>
    <submittedName>
        <fullName evidence="1">Uncharacterized protein</fullName>
    </submittedName>
</protein>
<accession>A0A6I2QV22</accession>
<organism evidence="1 2">
    <name type="scientific">Flavonifractor plautii</name>
    <name type="common">Fusobacterium plautii</name>
    <dbReference type="NCBI Taxonomy" id="292800"/>
    <lineage>
        <taxon>Bacteria</taxon>
        <taxon>Bacillati</taxon>
        <taxon>Bacillota</taxon>
        <taxon>Clostridia</taxon>
        <taxon>Eubacteriales</taxon>
        <taxon>Oscillospiraceae</taxon>
        <taxon>Flavonifractor</taxon>
    </lineage>
</organism>
<comment type="caution">
    <text evidence="1">The sequence shown here is derived from an EMBL/GenBank/DDBJ whole genome shotgun (WGS) entry which is preliminary data.</text>
</comment>
<name>A0A6I2QV22_FLAPL</name>
<evidence type="ECO:0000313" key="2">
    <source>
        <dbReference type="Proteomes" id="UP000434475"/>
    </source>
</evidence>
<proteinExistence type="predicted"/>
<sequence length="102" mass="11479">MLDKSKRSKIASFVACCQKAKAEGIQIFRPVPGEAGLYEVKAFVEPPREDSDWVYLDAWTASVVCMVYDALTGEKREHFSQLPPLKAIRVSWEIFNAIKGKS</sequence>